<reference evidence="3" key="1">
    <citation type="submission" date="2019-12" db="EMBL/GenBank/DDBJ databases">
        <authorList>
            <person name="Scholes J."/>
        </authorList>
    </citation>
    <scope>NUCLEOTIDE SEQUENCE</scope>
</reference>
<feature type="region of interest" description="Disordered" evidence="2">
    <location>
        <begin position="142"/>
        <end position="165"/>
    </location>
</feature>
<organism evidence="3 4">
    <name type="scientific">Striga hermonthica</name>
    <name type="common">Purple witchweed</name>
    <name type="synonym">Buchnera hermonthica</name>
    <dbReference type="NCBI Taxonomy" id="68872"/>
    <lineage>
        <taxon>Eukaryota</taxon>
        <taxon>Viridiplantae</taxon>
        <taxon>Streptophyta</taxon>
        <taxon>Embryophyta</taxon>
        <taxon>Tracheophyta</taxon>
        <taxon>Spermatophyta</taxon>
        <taxon>Magnoliopsida</taxon>
        <taxon>eudicotyledons</taxon>
        <taxon>Gunneridae</taxon>
        <taxon>Pentapetalae</taxon>
        <taxon>asterids</taxon>
        <taxon>lamiids</taxon>
        <taxon>Lamiales</taxon>
        <taxon>Orobanchaceae</taxon>
        <taxon>Buchnereae</taxon>
        <taxon>Striga</taxon>
    </lineage>
</organism>
<comment type="caution">
    <text evidence="3">The sequence shown here is derived from an EMBL/GenBank/DDBJ whole genome shotgun (WGS) entry which is preliminary data.</text>
</comment>
<accession>A0A9N7NCB0</accession>
<proteinExistence type="predicted"/>
<evidence type="ECO:0000256" key="2">
    <source>
        <dbReference type="SAM" id="MobiDB-lite"/>
    </source>
</evidence>
<keyword evidence="4" id="KW-1185">Reference proteome</keyword>
<dbReference type="OrthoDB" id="1921280at2759"/>
<protein>
    <submittedName>
        <fullName evidence="3">Cytomatrix protein-related</fullName>
    </submittedName>
</protein>
<gene>
    <name evidence="3" type="ORF">SHERM_22751</name>
</gene>
<evidence type="ECO:0000313" key="4">
    <source>
        <dbReference type="Proteomes" id="UP001153555"/>
    </source>
</evidence>
<evidence type="ECO:0000313" key="3">
    <source>
        <dbReference type="EMBL" id="CAA0827055.1"/>
    </source>
</evidence>
<evidence type="ECO:0000256" key="1">
    <source>
        <dbReference type="SAM" id="Coils"/>
    </source>
</evidence>
<dbReference type="EMBL" id="CACSLK010027708">
    <property type="protein sequence ID" value="CAA0827055.1"/>
    <property type="molecule type" value="Genomic_DNA"/>
</dbReference>
<feature type="coiled-coil region" evidence="1">
    <location>
        <begin position="20"/>
        <end position="125"/>
    </location>
</feature>
<dbReference type="AlphaFoldDB" id="A0A9N7NCB0"/>
<sequence length="198" mass="23062">QWFDYLTKKCEEPKDDVYNNREAGSENKALKNEVRKLKNEIEKCKLDKNSEITALLAEKKFVWHQLKKTEDDLKKEIKRKDEEVKCANEKLRQMVNTAEELQLSHENLKTNFARLEAESVQKSEEILRLCKEIKLLKSRSEPPSTLSRLCSASGRKRGKKGDMSNEGVMKVKTEADNPQTAQKVNIFLFILRRSFLCL</sequence>
<feature type="non-terminal residue" evidence="3">
    <location>
        <position position="1"/>
    </location>
</feature>
<dbReference type="PANTHER" id="PTHR35992">
    <property type="entry name" value="CYTOMATRIX PROTEIN-LIKE PROTEIN"/>
    <property type="match status" value="1"/>
</dbReference>
<dbReference type="PANTHER" id="PTHR35992:SF1">
    <property type="entry name" value="CYTOMATRIX PROTEIN-LIKE PROTEIN"/>
    <property type="match status" value="1"/>
</dbReference>
<keyword evidence="1" id="KW-0175">Coiled coil</keyword>
<name>A0A9N7NCB0_STRHE</name>
<dbReference type="Proteomes" id="UP001153555">
    <property type="component" value="Unassembled WGS sequence"/>
</dbReference>